<dbReference type="SMART" id="SM00448">
    <property type="entry name" value="REC"/>
    <property type="match status" value="1"/>
</dbReference>
<dbReference type="AlphaFoldDB" id="A0A6P0D5U7"/>
<sequence>MRPKPHTMVAIVDDDHFLLESLHDFFDAIGIDSKTYCSADEFLASGDVSKVHCVLADFKMPGTNGLQLLESMVRQGGPPVCIMTSFADTRTKAAAMNGGAAGFLEKPINSTDLLAFISTKSRH</sequence>
<evidence type="ECO:0000259" key="3">
    <source>
        <dbReference type="PROSITE" id="PS50110"/>
    </source>
</evidence>
<evidence type="ECO:0000256" key="2">
    <source>
        <dbReference type="PROSITE-ProRule" id="PRU00169"/>
    </source>
</evidence>
<protein>
    <submittedName>
        <fullName evidence="4">Response regulator</fullName>
    </submittedName>
</protein>
<dbReference type="InterPro" id="IPR011006">
    <property type="entry name" value="CheY-like_superfamily"/>
</dbReference>
<comment type="caution">
    <text evidence="4">The sequence shown here is derived from an EMBL/GenBank/DDBJ whole genome shotgun (WGS) entry which is preliminary data.</text>
</comment>
<dbReference type="RefSeq" id="WP_027691035.1">
    <property type="nucleotide sequence ID" value="NZ_CP121635.1"/>
</dbReference>
<organism evidence="4 5">
    <name type="scientific">Rhizobium leguminosarum</name>
    <dbReference type="NCBI Taxonomy" id="384"/>
    <lineage>
        <taxon>Bacteria</taxon>
        <taxon>Pseudomonadati</taxon>
        <taxon>Pseudomonadota</taxon>
        <taxon>Alphaproteobacteria</taxon>
        <taxon>Hyphomicrobiales</taxon>
        <taxon>Rhizobiaceae</taxon>
        <taxon>Rhizobium/Agrobacterium group</taxon>
        <taxon>Rhizobium</taxon>
    </lineage>
</organism>
<gene>
    <name evidence="4" type="ORF">GUK36_03545</name>
</gene>
<evidence type="ECO:0000313" key="4">
    <source>
        <dbReference type="EMBL" id="NEK48498.1"/>
    </source>
</evidence>
<dbReference type="InterPro" id="IPR050595">
    <property type="entry name" value="Bact_response_regulator"/>
</dbReference>
<reference evidence="4 5" key="1">
    <citation type="submission" date="2020-01" db="EMBL/GenBank/DDBJ databases">
        <title>Rhizobium genotypes associated with high levels of biological nitrogen fixation by grain legumes in a temperate-maritime cropping system.</title>
        <authorList>
            <person name="Maluk M."/>
            <person name="Francesc Ferrando Molina F."/>
            <person name="Lopez Del Egido L."/>
            <person name="Lafos M."/>
            <person name="Langarica-Fuentes A."/>
            <person name="Gebre Yohannes G."/>
            <person name="Young M.W."/>
            <person name="Martin P."/>
            <person name="Gantlett R."/>
            <person name="Kenicer G."/>
            <person name="Hawes C."/>
            <person name="Begg G.S."/>
            <person name="Quilliam R.S."/>
            <person name="Squire G.R."/>
            <person name="Poole P.S."/>
            <person name="Young P.W."/>
            <person name="Iannetta P.M."/>
            <person name="James E.K."/>
        </authorList>
    </citation>
    <scope>NUCLEOTIDE SEQUENCE [LARGE SCALE GENOMIC DNA]</scope>
    <source>
        <strain evidence="4 5">JHI944</strain>
    </source>
</reference>
<accession>A0A6P0D5U7</accession>
<dbReference type="InterPro" id="IPR001789">
    <property type="entry name" value="Sig_transdc_resp-reg_receiver"/>
</dbReference>
<dbReference type="Pfam" id="PF00072">
    <property type="entry name" value="Response_reg"/>
    <property type="match status" value="1"/>
</dbReference>
<name>A0A6P0D5U7_RHILE</name>
<dbReference type="GO" id="GO:0000160">
    <property type="term" value="P:phosphorelay signal transduction system"/>
    <property type="evidence" value="ECO:0007669"/>
    <property type="project" value="InterPro"/>
</dbReference>
<feature type="domain" description="Response regulatory" evidence="3">
    <location>
        <begin position="8"/>
        <end position="121"/>
    </location>
</feature>
<dbReference type="PROSITE" id="PS50110">
    <property type="entry name" value="RESPONSE_REGULATORY"/>
    <property type="match status" value="1"/>
</dbReference>
<proteinExistence type="predicted"/>
<dbReference type="EMBL" id="WXXP01000002">
    <property type="protein sequence ID" value="NEK48498.1"/>
    <property type="molecule type" value="Genomic_DNA"/>
</dbReference>
<dbReference type="SUPFAM" id="SSF52172">
    <property type="entry name" value="CheY-like"/>
    <property type="match status" value="1"/>
</dbReference>
<keyword evidence="1 2" id="KW-0597">Phosphoprotein</keyword>
<dbReference type="Proteomes" id="UP000471409">
    <property type="component" value="Unassembled WGS sequence"/>
</dbReference>
<evidence type="ECO:0000256" key="1">
    <source>
        <dbReference type="ARBA" id="ARBA00022553"/>
    </source>
</evidence>
<dbReference type="PANTHER" id="PTHR44591">
    <property type="entry name" value="STRESS RESPONSE REGULATOR PROTEIN 1"/>
    <property type="match status" value="1"/>
</dbReference>
<feature type="modified residue" description="4-aspartylphosphate" evidence="2">
    <location>
        <position position="57"/>
    </location>
</feature>
<evidence type="ECO:0000313" key="5">
    <source>
        <dbReference type="Proteomes" id="UP000471409"/>
    </source>
</evidence>
<dbReference type="Gene3D" id="3.40.50.2300">
    <property type="match status" value="1"/>
</dbReference>
<dbReference type="PANTHER" id="PTHR44591:SF25">
    <property type="entry name" value="CHEMOTAXIS TWO-COMPONENT RESPONSE REGULATOR"/>
    <property type="match status" value="1"/>
</dbReference>